<sequence>MPLKYIYEPNSSIMKLGLWNGLCGKYAVSKLHSNSHLFTSNECLEHFPGRAFEIVAVTSFTTKAVKQYLCNENQVNIAVRNFPYTVKDIYKKLKLNEGGNLYLFATTTLDNKLSIIITQKIKK</sequence>
<protein>
    <recommendedName>
        <fullName evidence="4">THUMP-like domain-containing protein</fullName>
    </recommendedName>
</protein>
<dbReference type="Pfam" id="PF22013">
    <property type="entry name" value="PG_1098_Fer"/>
    <property type="match status" value="1"/>
</dbReference>
<dbReference type="AlphaFoldDB" id="A0A645EBP4"/>
<evidence type="ECO:0000313" key="3">
    <source>
        <dbReference type="EMBL" id="MPM99260.1"/>
    </source>
</evidence>
<feature type="domain" description="THUMP-like" evidence="1">
    <location>
        <begin position="49"/>
        <end position="118"/>
    </location>
</feature>
<organism evidence="3">
    <name type="scientific">bioreactor metagenome</name>
    <dbReference type="NCBI Taxonomy" id="1076179"/>
    <lineage>
        <taxon>unclassified sequences</taxon>
        <taxon>metagenomes</taxon>
        <taxon>ecological metagenomes</taxon>
    </lineage>
</organism>
<dbReference type="Pfam" id="PF18096">
    <property type="entry name" value="Thump_like"/>
    <property type="match status" value="1"/>
</dbReference>
<evidence type="ECO:0008006" key="4">
    <source>
        <dbReference type="Google" id="ProtNLM"/>
    </source>
</evidence>
<dbReference type="InterPro" id="IPR054168">
    <property type="entry name" value="PG_1098_Fer"/>
</dbReference>
<proteinExistence type="predicted"/>
<evidence type="ECO:0000259" key="1">
    <source>
        <dbReference type="Pfam" id="PF18096"/>
    </source>
</evidence>
<accession>A0A645EBP4</accession>
<reference evidence="3" key="1">
    <citation type="submission" date="2019-08" db="EMBL/GenBank/DDBJ databases">
        <authorList>
            <person name="Kucharzyk K."/>
            <person name="Murdoch R.W."/>
            <person name="Higgins S."/>
            <person name="Loffler F."/>
        </authorList>
    </citation>
    <scope>NUCLEOTIDE SEQUENCE</scope>
</reference>
<dbReference type="InterPro" id="IPR041497">
    <property type="entry name" value="Thump-like"/>
</dbReference>
<feature type="domain" description="PG-1098 ferredoxin-like" evidence="2">
    <location>
        <begin position="5"/>
        <end position="48"/>
    </location>
</feature>
<evidence type="ECO:0000259" key="2">
    <source>
        <dbReference type="Pfam" id="PF22013"/>
    </source>
</evidence>
<comment type="caution">
    <text evidence="3">The sequence shown here is derived from an EMBL/GenBank/DDBJ whole genome shotgun (WGS) entry which is preliminary data.</text>
</comment>
<gene>
    <name evidence="3" type="ORF">SDC9_146451</name>
</gene>
<name>A0A645EBP4_9ZZZZ</name>
<dbReference type="EMBL" id="VSSQ01045364">
    <property type="protein sequence ID" value="MPM99260.1"/>
    <property type="molecule type" value="Genomic_DNA"/>
</dbReference>